<sequence>MLKRERRESVAPEFIRVKRRRNQDSVQALLLDEDKKRKNSTFIFKLTKTVNPSSYESEQEASTPLLKLSNVDNRHFVLEQHGKRRRDSEDDEGNPSLEEGKNEAKDDELPPEINQMIEQYLTLTKKEKTGDNTRRKKPSKKHFTGESAKIATLPSLDYVYDIYHLESVPEDEMTRYEQQNVGFVKIVNKDMDLLPDEEEDSNNEIRSDDEDSNEENYYQNDYPEDEDDDRSVLFGSEGEEIAEEEDEKNNKQPWNYDKILRADEGDNANDNDEYTELFNKLDGSGNILKSINKNNFVDLDKPTDATEATDSDAEEEDIDVDFNELDHDNSLMTDYGEDIYPRNNFFPTDEDDPLAQHRDRIFGQLQKKIDEH</sequence>
<keyword evidence="5" id="KW-1185">Reference proteome</keyword>
<comment type="similarity">
    <text evidence="1">Belongs to the IWR1/SLC7A6OS family.</text>
</comment>
<dbReference type="FunCoup" id="G0V9S1">
    <property type="interactions" value="79"/>
</dbReference>
<dbReference type="InterPro" id="IPR013883">
    <property type="entry name" value="TF_Iwr1_dom"/>
</dbReference>
<dbReference type="InParanoid" id="G0V9S1"/>
<dbReference type="GO" id="GO:0005634">
    <property type="term" value="C:nucleus"/>
    <property type="evidence" value="ECO:0007669"/>
    <property type="project" value="EnsemblFungi"/>
</dbReference>
<dbReference type="eggNOG" id="KOG4852">
    <property type="taxonomic scope" value="Eukaryota"/>
</dbReference>
<dbReference type="EMBL" id="HE576753">
    <property type="protein sequence ID" value="CCC68688.1"/>
    <property type="molecule type" value="Genomic_DNA"/>
</dbReference>
<evidence type="ECO:0000313" key="5">
    <source>
        <dbReference type="Proteomes" id="UP000001640"/>
    </source>
</evidence>
<evidence type="ECO:0000259" key="3">
    <source>
        <dbReference type="Pfam" id="PF08574"/>
    </source>
</evidence>
<dbReference type="GO" id="GO:0006606">
    <property type="term" value="P:protein import into nucleus"/>
    <property type="evidence" value="ECO:0007669"/>
    <property type="project" value="EnsemblFungi"/>
</dbReference>
<evidence type="ECO:0000256" key="2">
    <source>
        <dbReference type="SAM" id="MobiDB-lite"/>
    </source>
</evidence>
<organism evidence="4 5">
    <name type="scientific">Naumovozyma castellii</name>
    <name type="common">Yeast</name>
    <name type="synonym">Saccharomyces castellii</name>
    <dbReference type="NCBI Taxonomy" id="27288"/>
    <lineage>
        <taxon>Eukaryota</taxon>
        <taxon>Fungi</taxon>
        <taxon>Dikarya</taxon>
        <taxon>Ascomycota</taxon>
        <taxon>Saccharomycotina</taxon>
        <taxon>Saccharomycetes</taxon>
        <taxon>Saccharomycetales</taxon>
        <taxon>Saccharomycetaceae</taxon>
        <taxon>Naumovozyma</taxon>
    </lineage>
</organism>
<evidence type="ECO:0000256" key="1">
    <source>
        <dbReference type="ARBA" id="ARBA00010218"/>
    </source>
</evidence>
<dbReference type="GO" id="GO:0005737">
    <property type="term" value="C:cytoplasm"/>
    <property type="evidence" value="ECO:0007669"/>
    <property type="project" value="EnsemblFungi"/>
</dbReference>
<evidence type="ECO:0000313" key="4">
    <source>
        <dbReference type="EMBL" id="CCC68688.1"/>
    </source>
</evidence>
<feature type="compositionally biased region" description="Basic and acidic residues" evidence="2">
    <location>
        <begin position="98"/>
        <end position="108"/>
    </location>
</feature>
<dbReference type="AlphaFoldDB" id="G0V9S1"/>
<feature type="region of interest" description="Disordered" evidence="2">
    <location>
        <begin position="193"/>
        <end position="231"/>
    </location>
</feature>
<dbReference type="OrthoDB" id="6255506at2759"/>
<dbReference type="STRING" id="1064592.G0V9S1"/>
<reference evidence="4 5" key="1">
    <citation type="journal article" date="2011" name="Proc. Natl. Acad. Sci. U.S.A.">
        <title>Evolutionary erosion of yeast sex chromosomes by mating-type switching accidents.</title>
        <authorList>
            <person name="Gordon J.L."/>
            <person name="Armisen D."/>
            <person name="Proux-Wera E."/>
            <person name="Oheigeartaigh S.S."/>
            <person name="Byrne K.P."/>
            <person name="Wolfe K.H."/>
        </authorList>
    </citation>
    <scope>NUCLEOTIDE SEQUENCE [LARGE SCALE GENOMIC DNA]</scope>
    <source>
        <strain evidence="5">ATCC 76901 / BCRC 22586 / CBS 4309 / NBRC 1992 / NRRL Y-12630</strain>
    </source>
</reference>
<feature type="compositionally biased region" description="Basic and acidic residues" evidence="2">
    <location>
        <begin position="124"/>
        <end position="133"/>
    </location>
</feature>
<feature type="region of interest" description="Disordered" evidence="2">
    <location>
        <begin position="79"/>
        <end position="146"/>
    </location>
</feature>
<feature type="domain" description="Transcription factor Iwr1" evidence="3">
    <location>
        <begin position="157"/>
        <end position="226"/>
    </location>
</feature>
<dbReference type="Pfam" id="PF08574">
    <property type="entry name" value="Iwr1"/>
    <property type="match status" value="1"/>
</dbReference>
<gene>
    <name evidence="4" type="primary">NCAS0B06040</name>
    <name evidence="4" type="ordered locus">NCAS_0B06040</name>
</gene>
<reference key="2">
    <citation type="submission" date="2011-08" db="EMBL/GenBank/DDBJ databases">
        <title>Genome sequence of Naumovozyma castellii.</title>
        <authorList>
            <person name="Gordon J.L."/>
            <person name="Armisen D."/>
            <person name="Proux-Wera E."/>
            <person name="OhEigeartaigh S.S."/>
            <person name="Byrne K.P."/>
            <person name="Wolfe K.H."/>
        </authorList>
    </citation>
    <scope>NUCLEOTIDE SEQUENCE</scope>
    <source>
        <strain>Type strain:CBS 4309</strain>
    </source>
</reference>
<feature type="compositionally biased region" description="Acidic residues" evidence="2">
    <location>
        <begin position="193"/>
        <end position="214"/>
    </location>
</feature>
<accession>G0V9S1</accession>
<dbReference type="Proteomes" id="UP000001640">
    <property type="component" value="Chromosome 2"/>
</dbReference>
<dbReference type="PANTHER" id="PTHR28063">
    <property type="entry name" value="RNA POLYMERASE II NUCLEAR LOCALIZATION PROTEIN IWR1"/>
    <property type="match status" value="1"/>
</dbReference>
<dbReference type="OMA" id="EYPRNEF"/>
<name>G0V9S1_NAUCA</name>
<dbReference type="InterPro" id="IPR040150">
    <property type="entry name" value="Iwr1"/>
</dbReference>
<proteinExistence type="inferred from homology"/>
<dbReference type="GeneID" id="96902245"/>
<dbReference type="RefSeq" id="XP_003675059.1">
    <property type="nucleotide sequence ID" value="XM_003675011.1"/>
</dbReference>
<dbReference type="PANTHER" id="PTHR28063:SF1">
    <property type="entry name" value="RNA POLYMERASE II NUCLEAR LOCALIZATION PROTEIN IWR1"/>
    <property type="match status" value="1"/>
</dbReference>
<protein>
    <recommendedName>
        <fullName evidence="3">Transcription factor Iwr1 domain-containing protein</fullName>
    </recommendedName>
</protein>
<dbReference type="HOGENOM" id="CLU_044104_0_0_1"/>
<dbReference type="KEGG" id="ncs:NCAS_0B06040"/>